<dbReference type="GO" id="GO:0030246">
    <property type="term" value="F:carbohydrate binding"/>
    <property type="evidence" value="ECO:0007669"/>
    <property type="project" value="UniProtKB-KW"/>
</dbReference>
<dbReference type="EMBL" id="CXWD01000009">
    <property type="protein sequence ID" value="CTQ70682.1"/>
    <property type="molecule type" value="Genomic_DNA"/>
</dbReference>
<evidence type="ECO:0000256" key="5">
    <source>
        <dbReference type="ARBA" id="ARBA00022734"/>
    </source>
</evidence>
<evidence type="ECO:0000256" key="1">
    <source>
        <dbReference type="ARBA" id="ARBA00004167"/>
    </source>
</evidence>
<keyword evidence="5" id="KW-0430">Lectin</keyword>
<feature type="chain" id="PRO_5005809194" description="Lectin-like protein BA14k" evidence="9">
    <location>
        <begin position="25"/>
        <end position="156"/>
    </location>
</feature>
<reference evidence="11" key="1">
    <citation type="submission" date="2015-07" db="EMBL/GenBank/DDBJ databases">
        <authorList>
            <person name="Rodrigo-Torres Lidia"/>
            <person name="Arahal R.David."/>
        </authorList>
    </citation>
    <scope>NUCLEOTIDE SEQUENCE [LARGE SCALE GENOMIC DNA]</scope>
    <source>
        <strain evidence="11">CECT 5112</strain>
    </source>
</reference>
<sequence length="156" mass="16759">MQTFAKRILAVALTGALMLPAVSAAEAGPRDGWRHGGGWHEGHRPHRGHNRHNHKHKHIHKHKNNNNVGAAIAAGVIGLAAGAIILGATSKPSYAGPPRGPAYPYPRAPYPGPVSGPVGFQPWSPAWYDYCSSKYRSFNPSTGTFTTYSGVQKFCQ</sequence>
<evidence type="ECO:0000256" key="8">
    <source>
        <dbReference type="SAM" id="Phobius"/>
    </source>
</evidence>
<evidence type="ECO:0000313" key="11">
    <source>
        <dbReference type="Proteomes" id="UP000053235"/>
    </source>
</evidence>
<dbReference type="InterPro" id="IPR012413">
    <property type="entry name" value="BA14K"/>
</dbReference>
<proteinExistence type="inferred from homology"/>
<dbReference type="Proteomes" id="UP000053235">
    <property type="component" value="Unassembled WGS sequence"/>
</dbReference>
<gene>
    <name evidence="10" type="ORF">LAX5112_02574</name>
</gene>
<evidence type="ECO:0000256" key="4">
    <source>
        <dbReference type="ARBA" id="ARBA00022475"/>
    </source>
</evidence>
<keyword evidence="8" id="KW-0812">Transmembrane</keyword>
<keyword evidence="11" id="KW-1185">Reference proteome</keyword>
<keyword evidence="4" id="KW-1003">Cell membrane</keyword>
<feature type="transmembrane region" description="Helical" evidence="8">
    <location>
        <begin position="68"/>
        <end position="89"/>
    </location>
</feature>
<dbReference type="GO" id="GO:0016020">
    <property type="term" value="C:membrane"/>
    <property type="evidence" value="ECO:0007669"/>
    <property type="project" value="UniProtKB-SubCell"/>
</dbReference>
<comment type="similarity">
    <text evidence="2">Belongs to the BA14k family.</text>
</comment>
<comment type="subcellular location">
    <subcellularLocation>
        <location evidence="1">Membrane</location>
        <topology evidence="1">Single-pass membrane protein</topology>
    </subcellularLocation>
</comment>
<evidence type="ECO:0000256" key="7">
    <source>
        <dbReference type="SAM" id="MobiDB-lite"/>
    </source>
</evidence>
<dbReference type="AlphaFoldDB" id="A0A0M7A8A7"/>
<feature type="compositionally biased region" description="Basic residues" evidence="7">
    <location>
        <begin position="43"/>
        <end position="54"/>
    </location>
</feature>
<evidence type="ECO:0000256" key="3">
    <source>
        <dbReference type="ARBA" id="ARBA00020552"/>
    </source>
</evidence>
<organism evidence="10 11">
    <name type="scientific">Roseibium alexandrii</name>
    <dbReference type="NCBI Taxonomy" id="388408"/>
    <lineage>
        <taxon>Bacteria</taxon>
        <taxon>Pseudomonadati</taxon>
        <taxon>Pseudomonadota</taxon>
        <taxon>Alphaproteobacteria</taxon>
        <taxon>Hyphomicrobiales</taxon>
        <taxon>Stappiaceae</taxon>
        <taxon>Roseibium</taxon>
    </lineage>
</organism>
<keyword evidence="8" id="KW-0472">Membrane</keyword>
<dbReference type="RefSeq" id="WP_040450870.1">
    <property type="nucleotide sequence ID" value="NZ_CXWD01000009.1"/>
</dbReference>
<feature type="region of interest" description="Disordered" evidence="7">
    <location>
        <begin position="33"/>
        <end position="54"/>
    </location>
</feature>
<dbReference type="Pfam" id="PF07886">
    <property type="entry name" value="BA14K"/>
    <property type="match status" value="1"/>
</dbReference>
<protein>
    <recommendedName>
        <fullName evidence="3">Lectin-like protein BA14k</fullName>
    </recommendedName>
</protein>
<feature type="signal peptide" evidence="9">
    <location>
        <begin position="1"/>
        <end position="24"/>
    </location>
</feature>
<evidence type="ECO:0000256" key="6">
    <source>
        <dbReference type="ARBA" id="ARBA00025321"/>
    </source>
</evidence>
<dbReference type="STRING" id="388408.LAX5112_02574"/>
<keyword evidence="8" id="KW-1133">Transmembrane helix</keyword>
<evidence type="ECO:0000313" key="10">
    <source>
        <dbReference type="EMBL" id="CTQ70682.1"/>
    </source>
</evidence>
<evidence type="ECO:0000256" key="9">
    <source>
        <dbReference type="SAM" id="SignalP"/>
    </source>
</evidence>
<feature type="compositionally biased region" description="Basic and acidic residues" evidence="7">
    <location>
        <begin position="33"/>
        <end position="42"/>
    </location>
</feature>
<comment type="function">
    <text evidence="6">Has immunoglobulin-binding and hemagglutination properties, and can bind to mannose. Essential for virulence. May be involved in LPS biosynthesis or polysaccharide transport.</text>
</comment>
<accession>A0A0M7A8A7</accession>
<evidence type="ECO:0000256" key="2">
    <source>
        <dbReference type="ARBA" id="ARBA00010270"/>
    </source>
</evidence>
<keyword evidence="9" id="KW-0732">Signal</keyword>
<name>A0A0M7A8A7_9HYPH</name>